<dbReference type="SUPFAM" id="SSF51126">
    <property type="entry name" value="Pectin lyase-like"/>
    <property type="match status" value="1"/>
</dbReference>
<sequence>MKKLTLLLLIALLSTYHSYGQKTVKYYLATKSQKNADGSVGKPYSDIRKIQQLIRSRKDKRDNVQVIIRKGIYEFDTPLSFGPDDAGDSLTTVEYMAYPGESVTFSGGKQLKGQWVKTDKKNVWKLKIPSFKKKDVFRSLFVNNKRLQRATSDTLFTKGPIPKFASAFKAWEWPAIRRMVKDSIDVFCGFAYEGNTLDSAKNILGSEVIVYNSWEASWQTVRDIDRKNRVLYFKNPSMFPVGFYSPRVRFRIENSRDFLDKPGEWLLDYKTGEVLYYSHAAENPNQLRFTAPLLDTLLIAKGDAKNNIFVNNLKFTDINFSYTNPAWGFNNVEEKNKVTNLKKFDWLDFSEGFSSGQAAMECGASILLERTKNSTFKNCSFTHLGNYAIWISEFSTKNSIINATINDIGGGGILIGVNISGARRMIWPATKSPSFNQVINCNISDCGLFFVSGVGIGIMQANHNIIKSNEIYNLPYTGISVGWTYTFEDSYTTHNLVEDNYIHDVMRTLSDGGGIYTLGKQTGSVYRNNYIRTIPRSKNAIGAWNNGFFFDEGSSDFLVVGNVVSNIKNEDYRFHKSDSTKIQMKDNHFDKLRFNPELKKRISEKWEKQPKGK</sequence>
<keyword evidence="1" id="KW-0732">Signal</keyword>
<protein>
    <submittedName>
        <fullName evidence="3">Right-handed parallel beta-helix repeat-containing protein</fullName>
    </submittedName>
</protein>
<dbReference type="PANTHER" id="PTHR36453:SF1">
    <property type="entry name" value="RIGHT HANDED BETA HELIX DOMAIN-CONTAINING PROTEIN"/>
    <property type="match status" value="1"/>
</dbReference>
<evidence type="ECO:0000259" key="2">
    <source>
        <dbReference type="Pfam" id="PF13229"/>
    </source>
</evidence>
<evidence type="ECO:0000256" key="1">
    <source>
        <dbReference type="SAM" id="SignalP"/>
    </source>
</evidence>
<dbReference type="PANTHER" id="PTHR36453">
    <property type="entry name" value="SECRETED PROTEIN-RELATED"/>
    <property type="match status" value="1"/>
</dbReference>
<feature type="signal peptide" evidence="1">
    <location>
        <begin position="1"/>
        <end position="19"/>
    </location>
</feature>
<evidence type="ECO:0000313" key="4">
    <source>
        <dbReference type="Proteomes" id="UP001139000"/>
    </source>
</evidence>
<dbReference type="AlphaFoldDB" id="A0A9X1PKR7"/>
<dbReference type="RefSeq" id="WP_234655811.1">
    <property type="nucleotide sequence ID" value="NZ_CP094997.1"/>
</dbReference>
<feature type="domain" description="Right handed beta helix" evidence="2">
    <location>
        <begin position="366"/>
        <end position="563"/>
    </location>
</feature>
<feature type="chain" id="PRO_5040866290" evidence="1">
    <location>
        <begin position="20"/>
        <end position="613"/>
    </location>
</feature>
<dbReference type="Gene3D" id="2.160.20.10">
    <property type="entry name" value="Single-stranded right-handed beta-helix, Pectin lyase-like"/>
    <property type="match status" value="2"/>
</dbReference>
<dbReference type="InterPro" id="IPR039448">
    <property type="entry name" value="Beta_helix"/>
</dbReference>
<dbReference type="Pfam" id="PF13229">
    <property type="entry name" value="Beta_helix"/>
    <property type="match status" value="1"/>
</dbReference>
<comment type="caution">
    <text evidence="3">The sequence shown here is derived from an EMBL/GenBank/DDBJ whole genome shotgun (WGS) entry which is preliminary data.</text>
</comment>
<evidence type="ECO:0000313" key="3">
    <source>
        <dbReference type="EMBL" id="MCF0062723.1"/>
    </source>
</evidence>
<dbReference type="InterPro" id="IPR006626">
    <property type="entry name" value="PbH1"/>
</dbReference>
<dbReference type="InterPro" id="IPR012334">
    <property type="entry name" value="Pectin_lyas_fold"/>
</dbReference>
<dbReference type="InterPro" id="IPR011050">
    <property type="entry name" value="Pectin_lyase_fold/virulence"/>
</dbReference>
<organism evidence="3 4">
    <name type="scientific">Dyadobacter chenwenxiniae</name>
    <dbReference type="NCBI Taxonomy" id="2906456"/>
    <lineage>
        <taxon>Bacteria</taxon>
        <taxon>Pseudomonadati</taxon>
        <taxon>Bacteroidota</taxon>
        <taxon>Cytophagia</taxon>
        <taxon>Cytophagales</taxon>
        <taxon>Spirosomataceae</taxon>
        <taxon>Dyadobacter</taxon>
    </lineage>
</organism>
<dbReference type="SMART" id="SM00710">
    <property type="entry name" value="PbH1"/>
    <property type="match status" value="5"/>
</dbReference>
<dbReference type="Proteomes" id="UP001139000">
    <property type="component" value="Unassembled WGS sequence"/>
</dbReference>
<proteinExistence type="predicted"/>
<name>A0A9X1PKR7_9BACT</name>
<gene>
    <name evidence="3" type="ORF">LXM26_14540</name>
</gene>
<dbReference type="EMBL" id="JAJTTC010000002">
    <property type="protein sequence ID" value="MCF0062723.1"/>
    <property type="molecule type" value="Genomic_DNA"/>
</dbReference>
<accession>A0A9X1PKR7</accession>
<reference evidence="3" key="1">
    <citation type="submission" date="2021-12" db="EMBL/GenBank/DDBJ databases">
        <title>Novel species in genus Dyadobacter.</title>
        <authorList>
            <person name="Ma C."/>
        </authorList>
    </citation>
    <scope>NUCLEOTIDE SEQUENCE</scope>
    <source>
        <strain evidence="3">LJ419</strain>
    </source>
</reference>
<keyword evidence="4" id="KW-1185">Reference proteome</keyword>